<sequence>MRPSTVAASALVLAAAGQAAHAPENTATQQAAVEAPTVAKIDSARFYLSRADKRKRDCDPTDPGCSNNGPGTPDSKCTIL</sequence>
<evidence type="ECO:0000313" key="3">
    <source>
        <dbReference type="EMBL" id="KAK2068334.1"/>
    </source>
</evidence>
<feature type="region of interest" description="Disordered" evidence="1">
    <location>
        <begin position="52"/>
        <end position="80"/>
    </location>
</feature>
<protein>
    <submittedName>
        <fullName evidence="3">Uncharacterized protein</fullName>
    </submittedName>
</protein>
<reference evidence="3" key="1">
    <citation type="journal article" date="2023" name="Mol. Plant Microbe Interact.">
        <title>Elucidating the Obligate Nature and Biological Capacity of an Invasive Fungal Corn Pathogen.</title>
        <authorList>
            <person name="MacCready J.S."/>
            <person name="Roggenkamp E.M."/>
            <person name="Gdanetz K."/>
            <person name="Chilvers M.I."/>
        </authorList>
    </citation>
    <scope>NUCLEOTIDE SEQUENCE</scope>
    <source>
        <strain evidence="3">PM02</strain>
    </source>
</reference>
<evidence type="ECO:0000256" key="2">
    <source>
        <dbReference type="SAM" id="SignalP"/>
    </source>
</evidence>
<keyword evidence="4" id="KW-1185">Reference proteome</keyword>
<dbReference type="AlphaFoldDB" id="A0AAD9I0H9"/>
<gene>
    <name evidence="3" type="ORF">P8C59_002976</name>
</gene>
<name>A0AAD9I0H9_9PEZI</name>
<organism evidence="3 4">
    <name type="scientific">Phyllachora maydis</name>
    <dbReference type="NCBI Taxonomy" id="1825666"/>
    <lineage>
        <taxon>Eukaryota</taxon>
        <taxon>Fungi</taxon>
        <taxon>Dikarya</taxon>
        <taxon>Ascomycota</taxon>
        <taxon>Pezizomycotina</taxon>
        <taxon>Sordariomycetes</taxon>
        <taxon>Sordariomycetidae</taxon>
        <taxon>Phyllachorales</taxon>
        <taxon>Phyllachoraceae</taxon>
        <taxon>Phyllachora</taxon>
    </lineage>
</organism>
<proteinExistence type="predicted"/>
<evidence type="ECO:0000256" key="1">
    <source>
        <dbReference type="SAM" id="MobiDB-lite"/>
    </source>
</evidence>
<feature type="signal peptide" evidence="2">
    <location>
        <begin position="1"/>
        <end position="19"/>
    </location>
</feature>
<dbReference type="EMBL" id="JAQQPM010000002">
    <property type="protein sequence ID" value="KAK2068334.1"/>
    <property type="molecule type" value="Genomic_DNA"/>
</dbReference>
<comment type="caution">
    <text evidence="3">The sequence shown here is derived from an EMBL/GenBank/DDBJ whole genome shotgun (WGS) entry which is preliminary data.</text>
</comment>
<feature type="chain" id="PRO_5042052741" evidence="2">
    <location>
        <begin position="20"/>
        <end position="80"/>
    </location>
</feature>
<accession>A0AAD9I0H9</accession>
<keyword evidence="2" id="KW-0732">Signal</keyword>
<evidence type="ECO:0000313" key="4">
    <source>
        <dbReference type="Proteomes" id="UP001217918"/>
    </source>
</evidence>
<dbReference type="Proteomes" id="UP001217918">
    <property type="component" value="Unassembled WGS sequence"/>
</dbReference>